<organism evidence="2 3">
    <name type="scientific">Synaphobranchus kaupii</name>
    <name type="common">Kaup's arrowtooth eel</name>
    <dbReference type="NCBI Taxonomy" id="118154"/>
    <lineage>
        <taxon>Eukaryota</taxon>
        <taxon>Metazoa</taxon>
        <taxon>Chordata</taxon>
        <taxon>Craniata</taxon>
        <taxon>Vertebrata</taxon>
        <taxon>Euteleostomi</taxon>
        <taxon>Actinopterygii</taxon>
        <taxon>Neopterygii</taxon>
        <taxon>Teleostei</taxon>
        <taxon>Anguilliformes</taxon>
        <taxon>Synaphobranchidae</taxon>
        <taxon>Synaphobranchus</taxon>
    </lineage>
</organism>
<feature type="region of interest" description="Disordered" evidence="1">
    <location>
        <begin position="387"/>
        <end position="408"/>
    </location>
</feature>
<keyword evidence="3" id="KW-1185">Reference proteome</keyword>
<evidence type="ECO:0000256" key="1">
    <source>
        <dbReference type="SAM" id="MobiDB-lite"/>
    </source>
</evidence>
<dbReference type="Proteomes" id="UP001152622">
    <property type="component" value="Chromosome 8"/>
</dbReference>
<evidence type="ECO:0000313" key="2">
    <source>
        <dbReference type="EMBL" id="KAJ8352725.1"/>
    </source>
</evidence>
<proteinExistence type="predicted"/>
<sequence>MEASSLVASRGHPHLCDIIKVTFGYSIEVPEDAPGIAVSFRAPVRDRNRLFRPSQPPPHNRDVTTMRKQGGCGWGGSCVSRGAEQIAQQGEEGGGEREALRRVLSICSSDFSMRDLSVPQDDKEKTRRIEISWETGAFRALSPPGGAHDILLFVTGGRTALPAYALPVISVTCHLRGRECAAKYKPSQSALRASPSLIPGRHTQRGALTLPQIYPLLSHTARAFHVSVHLSPLPPGWNRKNATTDGHSIMRPKSTDFSSGTWVSLREISPDFELVHCGACASLHHASQTLTEATVKRLANSAHGSPVIGLTPSDTTQLSRHRREAGRRAGPIGTCNRAVKLNTLHKEPMTRLTAAISRRALVYYRSPTQKERLKRTKRRGAAVLLRQPPDTTHNGAARGVHNDGNSPPVRHDTSITAAARLAAVPVPILKLFTRREFIIVTVNDRLDTSAQPFKLGGQKKTTEKKKVPAHLRVASIIASKRGERKLTRPPVKTRHEPSFIFTGKKKSSFQFMMTI</sequence>
<evidence type="ECO:0000313" key="3">
    <source>
        <dbReference type="Proteomes" id="UP001152622"/>
    </source>
</evidence>
<name>A0A9Q1F7Z2_SYNKA</name>
<reference evidence="2" key="1">
    <citation type="journal article" date="2023" name="Science">
        <title>Genome structures resolve the early diversification of teleost fishes.</title>
        <authorList>
            <person name="Parey E."/>
            <person name="Louis A."/>
            <person name="Montfort J."/>
            <person name="Bouchez O."/>
            <person name="Roques C."/>
            <person name="Iampietro C."/>
            <person name="Lluch J."/>
            <person name="Castinel A."/>
            <person name="Donnadieu C."/>
            <person name="Desvignes T."/>
            <person name="Floi Bucao C."/>
            <person name="Jouanno E."/>
            <person name="Wen M."/>
            <person name="Mejri S."/>
            <person name="Dirks R."/>
            <person name="Jansen H."/>
            <person name="Henkel C."/>
            <person name="Chen W.J."/>
            <person name="Zahm M."/>
            <person name="Cabau C."/>
            <person name="Klopp C."/>
            <person name="Thompson A.W."/>
            <person name="Robinson-Rechavi M."/>
            <person name="Braasch I."/>
            <person name="Lecointre G."/>
            <person name="Bobe J."/>
            <person name="Postlethwait J.H."/>
            <person name="Berthelot C."/>
            <person name="Roest Crollius H."/>
            <person name="Guiguen Y."/>
        </authorList>
    </citation>
    <scope>NUCLEOTIDE SEQUENCE</scope>
    <source>
        <strain evidence="2">WJC10195</strain>
    </source>
</reference>
<protein>
    <submittedName>
        <fullName evidence="2">Uncharacterized protein</fullName>
    </submittedName>
</protein>
<dbReference type="AlphaFoldDB" id="A0A9Q1F7Z2"/>
<gene>
    <name evidence="2" type="ORF">SKAU_G00242010</name>
</gene>
<dbReference type="EMBL" id="JAINUF010000008">
    <property type="protein sequence ID" value="KAJ8352725.1"/>
    <property type="molecule type" value="Genomic_DNA"/>
</dbReference>
<accession>A0A9Q1F7Z2</accession>
<comment type="caution">
    <text evidence="2">The sequence shown here is derived from an EMBL/GenBank/DDBJ whole genome shotgun (WGS) entry which is preliminary data.</text>
</comment>